<evidence type="ECO:0000256" key="1">
    <source>
        <dbReference type="ARBA" id="ARBA00022801"/>
    </source>
</evidence>
<sequence>MKLLTLFILVSLSCQIFANPAPKYVKPAFELITLGDTGGIQDGNLSAFLLRSLSDSNYIALDAGSLVNGINVALHKKAFANITINNDPAWQTNGIILREHVKAYLISHGHLDHVAGMLISSPQDSKKPIYALPSVNQTLLDTYFNWQAWANFTNRGKPPQLNQYQLIDLKPKQATPIKNTSLKVTAFSLSHPLESTAFVIEKGQNMFVYFGDTGPDEVEKQGKLNAIWRYLAKQMPDKTLRGLIIEVSFDNQRPDNLLFGHLTPKWLMAELKQFNILLQPNITLAGTKVVISHIKYSLASGQNPRHKIRQELAQANNLGIEFILAKQGQVLTF</sequence>
<feature type="chain" id="PRO_5046586250" evidence="5">
    <location>
        <begin position="19"/>
        <end position="333"/>
    </location>
</feature>
<dbReference type="SUPFAM" id="SSF56281">
    <property type="entry name" value="Metallo-hydrolase/oxidoreductase"/>
    <property type="match status" value="1"/>
</dbReference>
<keyword evidence="1 4" id="KW-0378">Hydrolase</keyword>
<keyword evidence="5" id="KW-0732">Signal</keyword>
<dbReference type="EMBL" id="JAKGAS010000007">
    <property type="protein sequence ID" value="MCF2949167.1"/>
    <property type="molecule type" value="Genomic_DNA"/>
</dbReference>
<dbReference type="InterPro" id="IPR036866">
    <property type="entry name" value="RibonucZ/Hydroxyglut_hydro"/>
</dbReference>
<organism evidence="6 7">
    <name type="scientific">Paraglaciecola algarum</name>
    <dbReference type="NCBI Taxonomy" id="3050085"/>
    <lineage>
        <taxon>Bacteria</taxon>
        <taxon>Pseudomonadati</taxon>
        <taxon>Pseudomonadota</taxon>
        <taxon>Gammaproteobacteria</taxon>
        <taxon>Alteromonadales</taxon>
        <taxon>Alteromonadaceae</taxon>
        <taxon>Paraglaciecola</taxon>
    </lineage>
</organism>
<keyword evidence="7" id="KW-1185">Reference proteome</keyword>
<dbReference type="PROSITE" id="PS00607">
    <property type="entry name" value="PDEASE_II"/>
    <property type="match status" value="1"/>
</dbReference>
<gene>
    <name evidence="6" type="ORF">L0668_13685</name>
</gene>
<evidence type="ECO:0000256" key="3">
    <source>
        <dbReference type="ARBA" id="ARBA00025762"/>
    </source>
</evidence>
<dbReference type="Gene3D" id="3.60.15.10">
    <property type="entry name" value="Ribonuclease Z/Hydroxyacylglutathione hydrolase-like"/>
    <property type="match status" value="1"/>
</dbReference>
<reference evidence="6 7" key="1">
    <citation type="submission" date="2022-01" db="EMBL/GenBank/DDBJ databases">
        <title>Paraglaciecola sp. G1-23.</title>
        <authorList>
            <person name="Jin M.S."/>
            <person name="Han D.M."/>
            <person name="Kim H.M."/>
            <person name="Jeon C.O."/>
        </authorList>
    </citation>
    <scope>NUCLEOTIDE SEQUENCE [LARGE SCALE GENOMIC DNA]</scope>
    <source>
        <strain evidence="6 7">G1-23</strain>
    </source>
</reference>
<feature type="signal peptide" evidence="5">
    <location>
        <begin position="1"/>
        <end position="18"/>
    </location>
</feature>
<comment type="similarity">
    <text evidence="3 4">Belongs to the cyclic nucleotide phosphodiesterase class-II family.</text>
</comment>
<dbReference type="Pfam" id="PF02112">
    <property type="entry name" value="PDEase_II"/>
    <property type="match status" value="1"/>
</dbReference>
<name>A0ABS9D869_9ALTE</name>
<protein>
    <submittedName>
        <fullName evidence="6">3',5'-cyclic-nucleotide phosphodiesterase</fullName>
    </submittedName>
</protein>
<evidence type="ECO:0000256" key="5">
    <source>
        <dbReference type="SAM" id="SignalP"/>
    </source>
</evidence>
<dbReference type="PANTHER" id="PTHR28283">
    <property type="entry name" value="3',5'-CYCLIC-NUCLEOTIDE PHOSPHODIESTERASE 1"/>
    <property type="match status" value="1"/>
</dbReference>
<evidence type="ECO:0000313" key="7">
    <source>
        <dbReference type="Proteomes" id="UP001521137"/>
    </source>
</evidence>
<accession>A0ABS9D869</accession>
<dbReference type="InterPro" id="IPR000396">
    <property type="entry name" value="Pdiesterase2"/>
</dbReference>
<dbReference type="PANTHER" id="PTHR28283:SF1">
    <property type="entry name" value="3',5'-CYCLIC-NUCLEOTIDE PHOSPHODIESTERASE 1"/>
    <property type="match status" value="1"/>
</dbReference>
<comment type="caution">
    <text evidence="6">The sequence shown here is derived from an EMBL/GenBank/DDBJ whole genome shotgun (WGS) entry which is preliminary data.</text>
</comment>
<dbReference type="RefSeq" id="WP_235313266.1">
    <property type="nucleotide sequence ID" value="NZ_JAKGAS010000007.1"/>
</dbReference>
<keyword evidence="2 4" id="KW-0114">cAMP</keyword>
<dbReference type="InterPro" id="IPR024225">
    <property type="entry name" value="cAMP-PdiesteraseII_CS"/>
</dbReference>
<evidence type="ECO:0000256" key="2">
    <source>
        <dbReference type="ARBA" id="ARBA00023149"/>
    </source>
</evidence>
<dbReference type="PIRSF" id="PIRSF000962">
    <property type="entry name" value="Cyc_nuc_PDEase"/>
    <property type="match status" value="1"/>
</dbReference>
<dbReference type="Proteomes" id="UP001521137">
    <property type="component" value="Unassembled WGS sequence"/>
</dbReference>
<dbReference type="PRINTS" id="PR00388">
    <property type="entry name" value="PDIESTERASE2"/>
</dbReference>
<evidence type="ECO:0000313" key="6">
    <source>
        <dbReference type="EMBL" id="MCF2949167.1"/>
    </source>
</evidence>
<dbReference type="CDD" id="cd07735">
    <property type="entry name" value="class_II_PDE_MBL-fold"/>
    <property type="match status" value="1"/>
</dbReference>
<proteinExistence type="inferred from homology"/>
<evidence type="ECO:0000256" key="4">
    <source>
        <dbReference type="PIRNR" id="PIRNR000962"/>
    </source>
</evidence>